<gene>
    <name evidence="9" type="ORF">ADN01_13405</name>
</gene>
<accession>A0A0P6Y3Z7</accession>
<sequence length="528" mass="58803">MNDPSRSSLELLYHVSRELSSMLDLPTLLQRVLTLSVDSVGAERATLIILDAQLNPLDAAIIYNQQYIPDTTRQLQATLDQGLAGWVLRHRQPALITNTAQDERWLRRPDDTQPRGGEKSAVCVLLPVRDQPVGVLTMVHSVPGFFNEEHLALLQSIADLAGVAVHNARLYTSVEIATRRYHELFEDSIDSILISDLSGVIMEANRQALHTLGYPSVGLLGRNIGEVHPVQWDLFGSHLELLDAARTISYESALRCWSGETLPVQVYVRKVTLEEETMLQWTLRDISERKRMAAMQEDLTSMVYHDLRSPLANIISSIDMLETLLPSAGEAAPTRSVFAILKRSTERMQRLVNSLLDIHRLEDGQPISNQQTVPLADLLRDCVEIVTPGSESKSQEIQTVVPPDFPHLWIDPDMIRRVLINLLENAVKFTPLHGKIQVGGKLEGDWAVLWVQDSGPGIPAEARERIFEKFVRLQSGPGIPKGVGLGLSFCRLAVEAHGGNIWVENKPSGGSSFQFRLPLAHNLDELSL</sequence>
<dbReference type="InterPro" id="IPR004358">
    <property type="entry name" value="Sig_transdc_His_kin-like_C"/>
</dbReference>
<dbReference type="SUPFAM" id="SSF55781">
    <property type="entry name" value="GAF domain-like"/>
    <property type="match status" value="1"/>
</dbReference>
<dbReference type="EC" id="2.7.13.3" evidence="2"/>
<dbReference type="InterPro" id="IPR035965">
    <property type="entry name" value="PAS-like_dom_sf"/>
</dbReference>
<dbReference type="InterPro" id="IPR000014">
    <property type="entry name" value="PAS"/>
</dbReference>
<feature type="domain" description="PAS" evidence="8">
    <location>
        <begin position="177"/>
        <end position="229"/>
    </location>
</feature>
<keyword evidence="4" id="KW-0808">Transferase</keyword>
<dbReference type="Pfam" id="PF00512">
    <property type="entry name" value="HisKA"/>
    <property type="match status" value="1"/>
</dbReference>
<dbReference type="Pfam" id="PF02518">
    <property type="entry name" value="HATPase_c"/>
    <property type="match status" value="1"/>
</dbReference>
<dbReference type="Pfam" id="PF13426">
    <property type="entry name" value="PAS_9"/>
    <property type="match status" value="1"/>
</dbReference>
<keyword evidence="6" id="KW-0902">Two-component regulatory system</keyword>
<organism evidence="9 10">
    <name type="scientific">Levilinea saccharolytica</name>
    <dbReference type="NCBI Taxonomy" id="229921"/>
    <lineage>
        <taxon>Bacteria</taxon>
        <taxon>Bacillati</taxon>
        <taxon>Chloroflexota</taxon>
        <taxon>Anaerolineae</taxon>
        <taxon>Anaerolineales</taxon>
        <taxon>Anaerolineaceae</taxon>
        <taxon>Levilinea</taxon>
    </lineage>
</organism>
<dbReference type="SUPFAM" id="SSF55874">
    <property type="entry name" value="ATPase domain of HSP90 chaperone/DNA topoisomerase II/histidine kinase"/>
    <property type="match status" value="1"/>
</dbReference>
<comment type="caution">
    <text evidence="9">The sequence shown here is derived from an EMBL/GenBank/DDBJ whole genome shotgun (WGS) entry which is preliminary data.</text>
</comment>
<keyword evidence="10" id="KW-1185">Reference proteome</keyword>
<evidence type="ECO:0000256" key="5">
    <source>
        <dbReference type="ARBA" id="ARBA00022777"/>
    </source>
</evidence>
<dbReference type="Gene3D" id="1.10.287.130">
    <property type="match status" value="1"/>
</dbReference>
<dbReference type="Gene3D" id="3.30.450.20">
    <property type="entry name" value="PAS domain"/>
    <property type="match status" value="1"/>
</dbReference>
<dbReference type="PROSITE" id="PS50112">
    <property type="entry name" value="PAS"/>
    <property type="match status" value="1"/>
</dbReference>
<dbReference type="PRINTS" id="PR00344">
    <property type="entry name" value="BCTRLSENSOR"/>
</dbReference>
<dbReference type="InterPro" id="IPR003018">
    <property type="entry name" value="GAF"/>
</dbReference>
<evidence type="ECO:0000256" key="1">
    <source>
        <dbReference type="ARBA" id="ARBA00000085"/>
    </source>
</evidence>
<dbReference type="InterPro" id="IPR036890">
    <property type="entry name" value="HATPase_C_sf"/>
</dbReference>
<dbReference type="InterPro" id="IPR003661">
    <property type="entry name" value="HisK_dim/P_dom"/>
</dbReference>
<dbReference type="SMART" id="SM00387">
    <property type="entry name" value="HATPase_c"/>
    <property type="match status" value="1"/>
</dbReference>
<evidence type="ECO:0000259" key="7">
    <source>
        <dbReference type="PROSITE" id="PS50109"/>
    </source>
</evidence>
<dbReference type="SUPFAM" id="SSF55785">
    <property type="entry name" value="PYP-like sensor domain (PAS domain)"/>
    <property type="match status" value="1"/>
</dbReference>
<dbReference type="SMART" id="SM00091">
    <property type="entry name" value="PAS"/>
    <property type="match status" value="1"/>
</dbReference>
<dbReference type="PROSITE" id="PS50109">
    <property type="entry name" value="HIS_KIN"/>
    <property type="match status" value="1"/>
</dbReference>
<dbReference type="SMART" id="SM00065">
    <property type="entry name" value="GAF"/>
    <property type="match status" value="1"/>
</dbReference>
<dbReference type="InterPro" id="IPR005467">
    <property type="entry name" value="His_kinase_dom"/>
</dbReference>
<dbReference type="AlphaFoldDB" id="A0A0P6Y3Z7"/>
<dbReference type="CDD" id="cd00075">
    <property type="entry name" value="HATPase"/>
    <property type="match status" value="1"/>
</dbReference>
<dbReference type="SUPFAM" id="SSF47384">
    <property type="entry name" value="Homodimeric domain of signal transducing histidine kinase"/>
    <property type="match status" value="1"/>
</dbReference>
<dbReference type="GO" id="GO:0000155">
    <property type="term" value="F:phosphorelay sensor kinase activity"/>
    <property type="evidence" value="ECO:0007669"/>
    <property type="project" value="InterPro"/>
</dbReference>
<dbReference type="InterPro" id="IPR029016">
    <property type="entry name" value="GAF-like_dom_sf"/>
</dbReference>
<dbReference type="PANTHER" id="PTHR43711">
    <property type="entry name" value="TWO-COMPONENT HISTIDINE KINASE"/>
    <property type="match status" value="1"/>
</dbReference>
<evidence type="ECO:0000313" key="10">
    <source>
        <dbReference type="Proteomes" id="UP000050501"/>
    </source>
</evidence>
<dbReference type="EMBL" id="LGCM01000046">
    <property type="protein sequence ID" value="KPL79691.1"/>
    <property type="molecule type" value="Genomic_DNA"/>
</dbReference>
<evidence type="ECO:0000259" key="8">
    <source>
        <dbReference type="PROSITE" id="PS50112"/>
    </source>
</evidence>
<dbReference type="Proteomes" id="UP000050501">
    <property type="component" value="Unassembled WGS sequence"/>
</dbReference>
<evidence type="ECO:0000256" key="3">
    <source>
        <dbReference type="ARBA" id="ARBA00022553"/>
    </source>
</evidence>
<dbReference type="PANTHER" id="PTHR43711:SF1">
    <property type="entry name" value="HISTIDINE KINASE 1"/>
    <property type="match status" value="1"/>
</dbReference>
<evidence type="ECO:0000256" key="4">
    <source>
        <dbReference type="ARBA" id="ARBA00022679"/>
    </source>
</evidence>
<dbReference type="InterPro" id="IPR003594">
    <property type="entry name" value="HATPase_dom"/>
</dbReference>
<evidence type="ECO:0000256" key="6">
    <source>
        <dbReference type="ARBA" id="ARBA00023012"/>
    </source>
</evidence>
<reference evidence="9 10" key="1">
    <citation type="submission" date="2015-07" db="EMBL/GenBank/DDBJ databases">
        <title>Genome sequence of Levilinea saccharolytica DSM 16555.</title>
        <authorList>
            <person name="Hemp J."/>
            <person name="Ward L.M."/>
            <person name="Pace L.A."/>
            <person name="Fischer W.W."/>
        </authorList>
    </citation>
    <scope>NUCLEOTIDE SEQUENCE [LARGE SCALE GENOMIC DNA]</scope>
    <source>
        <strain evidence="9 10">KIBI-1</strain>
    </source>
</reference>
<dbReference type="Gene3D" id="3.30.450.40">
    <property type="match status" value="1"/>
</dbReference>
<dbReference type="PATRIC" id="fig|229921.5.peg.816"/>
<dbReference type="Pfam" id="PF13185">
    <property type="entry name" value="GAF_2"/>
    <property type="match status" value="1"/>
</dbReference>
<proteinExistence type="predicted"/>
<dbReference type="Gene3D" id="3.30.565.10">
    <property type="entry name" value="Histidine kinase-like ATPase, C-terminal domain"/>
    <property type="match status" value="1"/>
</dbReference>
<evidence type="ECO:0000313" key="9">
    <source>
        <dbReference type="EMBL" id="KPL79691.1"/>
    </source>
</evidence>
<dbReference type="RefSeq" id="WP_062417468.1">
    <property type="nucleotide sequence ID" value="NZ_DF967974.1"/>
</dbReference>
<dbReference type="STRING" id="229921.ADN01_13405"/>
<dbReference type="InterPro" id="IPR036097">
    <property type="entry name" value="HisK_dim/P_sf"/>
</dbReference>
<dbReference type="FunFam" id="3.30.565.10:FF:000006">
    <property type="entry name" value="Sensor histidine kinase WalK"/>
    <property type="match status" value="1"/>
</dbReference>
<keyword evidence="3" id="KW-0597">Phosphoprotein</keyword>
<dbReference type="NCBIfam" id="TIGR00229">
    <property type="entry name" value="sensory_box"/>
    <property type="match status" value="1"/>
</dbReference>
<feature type="domain" description="Histidine kinase" evidence="7">
    <location>
        <begin position="302"/>
        <end position="521"/>
    </location>
</feature>
<dbReference type="InterPro" id="IPR050736">
    <property type="entry name" value="Sensor_HK_Regulatory"/>
</dbReference>
<evidence type="ECO:0000256" key="2">
    <source>
        <dbReference type="ARBA" id="ARBA00012438"/>
    </source>
</evidence>
<dbReference type="CDD" id="cd00130">
    <property type="entry name" value="PAS"/>
    <property type="match status" value="1"/>
</dbReference>
<protein>
    <recommendedName>
        <fullName evidence="2">histidine kinase</fullName>
        <ecNumber evidence="2">2.7.13.3</ecNumber>
    </recommendedName>
</protein>
<name>A0A0P6Y3Z7_9CHLR</name>
<comment type="catalytic activity">
    <reaction evidence="1">
        <text>ATP + protein L-histidine = ADP + protein N-phospho-L-histidine.</text>
        <dbReference type="EC" id="2.7.13.3"/>
    </reaction>
</comment>
<dbReference type="SMART" id="SM00388">
    <property type="entry name" value="HisKA"/>
    <property type="match status" value="1"/>
</dbReference>
<dbReference type="CDD" id="cd00082">
    <property type="entry name" value="HisKA"/>
    <property type="match status" value="1"/>
</dbReference>
<keyword evidence="5" id="KW-0418">Kinase</keyword>